<dbReference type="Proteomes" id="UP000198312">
    <property type="component" value="Chromosome"/>
</dbReference>
<dbReference type="EMBL" id="CP022315">
    <property type="protein sequence ID" value="ASK63669.1"/>
    <property type="molecule type" value="Genomic_DNA"/>
</dbReference>
<evidence type="ECO:0000313" key="3">
    <source>
        <dbReference type="Proteomes" id="UP000198312"/>
    </source>
</evidence>
<keyword evidence="1" id="KW-0472">Membrane</keyword>
<dbReference type="KEGG" id="vil:CFK37_16640"/>
<keyword evidence="3" id="KW-1185">Reference proteome</keyword>
<evidence type="ECO:0000313" key="2">
    <source>
        <dbReference type="EMBL" id="ASK63669.1"/>
    </source>
</evidence>
<protein>
    <submittedName>
        <fullName evidence="2">Uncharacterized protein</fullName>
    </submittedName>
</protein>
<name>A0A220U6C0_9BACI</name>
<dbReference type="AlphaFoldDB" id="A0A220U6C0"/>
<feature type="transmembrane region" description="Helical" evidence="1">
    <location>
        <begin position="6"/>
        <end position="22"/>
    </location>
</feature>
<keyword evidence="1" id="KW-1133">Transmembrane helix</keyword>
<evidence type="ECO:0000256" key="1">
    <source>
        <dbReference type="SAM" id="Phobius"/>
    </source>
</evidence>
<dbReference type="RefSeq" id="WP_089062928.1">
    <property type="nucleotide sequence ID" value="NZ_CP022315.1"/>
</dbReference>
<proteinExistence type="predicted"/>
<accession>A0A220U6C0</accession>
<sequence>MTWVYLIIAVIIIVLLVLLFTNKNKNPNHDSSLTMDEKEELREDYLTHGGHDEHEDNKNI</sequence>
<gene>
    <name evidence="2" type="ORF">CFK37_16640</name>
</gene>
<organism evidence="2 3">
    <name type="scientific">Virgibacillus phasianinus</name>
    <dbReference type="NCBI Taxonomy" id="2017483"/>
    <lineage>
        <taxon>Bacteria</taxon>
        <taxon>Bacillati</taxon>
        <taxon>Bacillota</taxon>
        <taxon>Bacilli</taxon>
        <taxon>Bacillales</taxon>
        <taxon>Bacillaceae</taxon>
        <taxon>Virgibacillus</taxon>
    </lineage>
</organism>
<keyword evidence="1" id="KW-0812">Transmembrane</keyword>
<reference evidence="2 3" key="1">
    <citation type="submission" date="2017-07" db="EMBL/GenBank/DDBJ databases">
        <title>Virgibacillus sp. LM2416.</title>
        <authorList>
            <person name="Tak E.J."/>
            <person name="Bae J.-W."/>
        </authorList>
    </citation>
    <scope>NUCLEOTIDE SEQUENCE [LARGE SCALE GENOMIC DNA]</scope>
    <source>
        <strain evidence="2 3">LM2416</strain>
    </source>
</reference>
<dbReference type="OrthoDB" id="2972150at2"/>